<gene>
    <name evidence="4" type="ordered locus">SSP0420</name>
</gene>
<dbReference type="RefSeq" id="WP_011302390.1">
    <property type="nucleotide sequence ID" value="NZ_MTGA01000036.1"/>
</dbReference>
<organism evidence="4 5">
    <name type="scientific">Staphylococcus saprophyticus subsp. saprophyticus (strain ATCC 15305 / DSM 20229 / NCIMB 8711 / NCTC 7292 / S-41)</name>
    <dbReference type="NCBI Taxonomy" id="342451"/>
    <lineage>
        <taxon>Bacteria</taxon>
        <taxon>Bacillati</taxon>
        <taxon>Bacillota</taxon>
        <taxon>Bacilli</taxon>
        <taxon>Bacillales</taxon>
        <taxon>Staphylococcaceae</taxon>
        <taxon>Staphylococcus</taxon>
    </lineage>
</organism>
<proteinExistence type="predicted"/>
<dbReference type="Pfam" id="PF00583">
    <property type="entry name" value="Acetyltransf_1"/>
    <property type="match status" value="1"/>
</dbReference>
<dbReference type="HOGENOM" id="CLU_013985_19_4_9"/>
<evidence type="ECO:0000313" key="4">
    <source>
        <dbReference type="EMBL" id="BAE17565.1"/>
    </source>
</evidence>
<dbReference type="AlphaFoldDB" id="Q4A053"/>
<dbReference type="GO" id="GO:0016747">
    <property type="term" value="F:acyltransferase activity, transferring groups other than amino-acyl groups"/>
    <property type="evidence" value="ECO:0007669"/>
    <property type="project" value="InterPro"/>
</dbReference>
<evidence type="ECO:0000259" key="3">
    <source>
        <dbReference type="PROSITE" id="PS51186"/>
    </source>
</evidence>
<dbReference type="PANTHER" id="PTHR43420">
    <property type="entry name" value="ACETYLTRANSFERASE"/>
    <property type="match status" value="1"/>
</dbReference>
<evidence type="ECO:0000313" key="5">
    <source>
        <dbReference type="Proteomes" id="UP000006371"/>
    </source>
</evidence>
<sequence>MEMRYLTERDVKQYRAIRLKSLQTDPKGFVSTYEREKSLPEDEFKARLKLNDTHFTIGTFDSGELICIATFYSERMEKVKHKGNLVTVYCDPRYRGQGITAQMIQHIINDVSVVGVVKIIGLCVLSENTQAIRLYEKLGFKRYGREPKSIFDGHRYYDEDLMYLEV</sequence>
<evidence type="ECO:0000256" key="1">
    <source>
        <dbReference type="ARBA" id="ARBA00022679"/>
    </source>
</evidence>
<dbReference type="InterPro" id="IPR050680">
    <property type="entry name" value="YpeA/RimI_acetyltransf"/>
</dbReference>
<dbReference type="EMBL" id="AP008934">
    <property type="protein sequence ID" value="BAE17565.1"/>
    <property type="molecule type" value="Genomic_DNA"/>
</dbReference>
<dbReference type="KEGG" id="ssp:SSP0420"/>
<keyword evidence="2" id="KW-0012">Acyltransferase</keyword>
<dbReference type="Proteomes" id="UP000006371">
    <property type="component" value="Chromosome"/>
</dbReference>
<keyword evidence="5" id="KW-1185">Reference proteome</keyword>
<dbReference type="CDD" id="cd04301">
    <property type="entry name" value="NAT_SF"/>
    <property type="match status" value="1"/>
</dbReference>
<dbReference type="PROSITE" id="PS51186">
    <property type="entry name" value="GNAT"/>
    <property type="match status" value="1"/>
</dbReference>
<protein>
    <submittedName>
        <fullName evidence="4">Putative acetyltransferase</fullName>
    </submittedName>
</protein>
<name>Q4A053_STAS1</name>
<dbReference type="PANTHER" id="PTHR43420:SF47">
    <property type="entry name" value="N-ACETYLTRANSFERASE DOMAIN-CONTAINING PROTEIN"/>
    <property type="match status" value="1"/>
</dbReference>
<evidence type="ECO:0000256" key="2">
    <source>
        <dbReference type="ARBA" id="ARBA00023315"/>
    </source>
</evidence>
<dbReference type="PATRIC" id="fig|342451.11.peg.425"/>
<dbReference type="InterPro" id="IPR000182">
    <property type="entry name" value="GNAT_dom"/>
</dbReference>
<dbReference type="eggNOG" id="COG0456">
    <property type="taxonomic scope" value="Bacteria"/>
</dbReference>
<feature type="domain" description="N-acetyltransferase" evidence="3">
    <location>
        <begin position="1"/>
        <end position="163"/>
    </location>
</feature>
<accession>Q4A053</accession>
<dbReference type="InterPro" id="IPR016181">
    <property type="entry name" value="Acyl_CoA_acyltransferase"/>
</dbReference>
<dbReference type="OrthoDB" id="9799092at2"/>
<dbReference type="SUPFAM" id="SSF55729">
    <property type="entry name" value="Acyl-CoA N-acyltransferases (Nat)"/>
    <property type="match status" value="1"/>
</dbReference>
<dbReference type="Gene3D" id="3.40.630.30">
    <property type="match status" value="1"/>
</dbReference>
<reference evidence="4 5" key="1">
    <citation type="journal article" date="2005" name="Proc. Natl. Acad. Sci. U.S.A.">
        <title>Whole genome sequence of Staphylococcus saprophyticus reveals the pathogenesis of uncomplicated urinary tract infection.</title>
        <authorList>
            <person name="Kuroda M."/>
            <person name="Yamashita A."/>
            <person name="Hirakawa H."/>
            <person name="Kumano M."/>
            <person name="Morikawa K."/>
            <person name="Higashide M."/>
            <person name="Maruyama A."/>
            <person name="Inose Y."/>
            <person name="Matoba K."/>
            <person name="Toh H."/>
            <person name="Kuhara S."/>
            <person name="Hattori M."/>
            <person name="Ohta T."/>
        </authorList>
    </citation>
    <scope>NUCLEOTIDE SEQUENCE [LARGE SCALE GENOMIC DNA]</scope>
    <source>
        <strain evidence="5">ATCC 15305 / DSM 20229 / NCIMB 8711 / NCTC 7292 / S-41</strain>
    </source>
</reference>
<keyword evidence="1 4" id="KW-0808">Transferase</keyword>